<evidence type="ECO:0000256" key="1">
    <source>
        <dbReference type="ARBA" id="ARBA00006484"/>
    </source>
</evidence>
<reference evidence="3" key="1">
    <citation type="submission" date="2022-10" db="EMBL/GenBank/DDBJ databases">
        <title>The complete genomes of actinobacterial strains from the NBC collection.</title>
        <authorList>
            <person name="Joergensen T.S."/>
            <person name="Alvarez Arevalo M."/>
            <person name="Sterndorff E.B."/>
            <person name="Faurdal D."/>
            <person name="Vuksanovic O."/>
            <person name="Mourched A.-S."/>
            <person name="Charusanti P."/>
            <person name="Shaw S."/>
            <person name="Blin K."/>
            <person name="Weber T."/>
        </authorList>
    </citation>
    <scope>NUCLEOTIDE SEQUENCE</scope>
    <source>
        <strain evidence="3">NBC_01482</strain>
    </source>
</reference>
<dbReference type="PANTHER" id="PTHR43008:SF4">
    <property type="entry name" value="CHAIN DEHYDROGENASE, PUTATIVE (AFU_ORTHOLOGUE AFUA_4G08710)-RELATED"/>
    <property type="match status" value="1"/>
</dbReference>
<dbReference type="InterPro" id="IPR036291">
    <property type="entry name" value="NAD(P)-bd_dom_sf"/>
</dbReference>
<dbReference type="EMBL" id="CP109441">
    <property type="protein sequence ID" value="WUV44807.1"/>
    <property type="molecule type" value="Genomic_DNA"/>
</dbReference>
<dbReference type="RefSeq" id="WP_327100368.1">
    <property type="nucleotide sequence ID" value="NZ_CP109149.1"/>
</dbReference>
<dbReference type="InterPro" id="IPR020904">
    <property type="entry name" value="Sc_DH/Rdtase_CS"/>
</dbReference>
<accession>A0ABZ1YNH4</accession>
<dbReference type="PANTHER" id="PTHR43008">
    <property type="entry name" value="BENZIL REDUCTASE"/>
    <property type="match status" value="1"/>
</dbReference>
<dbReference type="Proteomes" id="UP001432062">
    <property type="component" value="Chromosome"/>
</dbReference>
<dbReference type="SUPFAM" id="SSF51735">
    <property type="entry name" value="NAD(P)-binding Rossmann-fold domains"/>
    <property type="match status" value="1"/>
</dbReference>
<proteinExistence type="inferred from homology"/>
<dbReference type="PROSITE" id="PS00061">
    <property type="entry name" value="ADH_SHORT"/>
    <property type="match status" value="1"/>
</dbReference>
<evidence type="ECO:0000313" key="3">
    <source>
        <dbReference type="EMBL" id="WUV44807.1"/>
    </source>
</evidence>
<keyword evidence="4" id="KW-1185">Reference proteome</keyword>
<evidence type="ECO:0000256" key="2">
    <source>
        <dbReference type="ARBA" id="ARBA00023002"/>
    </source>
</evidence>
<dbReference type="PRINTS" id="PR00081">
    <property type="entry name" value="GDHRDH"/>
</dbReference>
<dbReference type="Gene3D" id="3.40.50.720">
    <property type="entry name" value="NAD(P)-binding Rossmann-like Domain"/>
    <property type="match status" value="1"/>
</dbReference>
<gene>
    <name evidence="3" type="ORF">OG563_37605</name>
</gene>
<evidence type="ECO:0000313" key="4">
    <source>
        <dbReference type="Proteomes" id="UP001432062"/>
    </source>
</evidence>
<sequence>MNVGQPVTLDDHVVLVTGGGSGLGLGLTRYFTDIGAQVIVLEYDVNKVKALQAEFGDRVLAVVGDVRSVADLQHCRDVIVERFGRLSAVVGTQGISDGVVRVEDMTAEHIDALFDEVFGVNVKGYMLTAKVFLELLRADRGAIVLTASQAAYAADGGGIVYTASKGAVTSLVNQLSFEFAPEIRVNAVAPTGIGKSELRGPETLHLQDSKQSDSADVFREQFEWLAPMQHLPDPEEYGPLYAFLASRQNQIMTGQTVIADQGALNRALISMGDLIKRMPKA</sequence>
<protein>
    <submittedName>
        <fullName evidence="3">SDR family oxidoreductase</fullName>
    </submittedName>
</protein>
<comment type="similarity">
    <text evidence="1">Belongs to the short-chain dehydrogenases/reductases (SDR) family.</text>
</comment>
<name>A0ABZ1YNH4_9NOCA</name>
<dbReference type="Pfam" id="PF13561">
    <property type="entry name" value="adh_short_C2"/>
    <property type="match status" value="1"/>
</dbReference>
<dbReference type="InterPro" id="IPR002347">
    <property type="entry name" value="SDR_fam"/>
</dbReference>
<keyword evidence="2" id="KW-0560">Oxidoreductase</keyword>
<organism evidence="3 4">
    <name type="scientific">Nocardia vinacea</name>
    <dbReference type="NCBI Taxonomy" id="96468"/>
    <lineage>
        <taxon>Bacteria</taxon>
        <taxon>Bacillati</taxon>
        <taxon>Actinomycetota</taxon>
        <taxon>Actinomycetes</taxon>
        <taxon>Mycobacteriales</taxon>
        <taxon>Nocardiaceae</taxon>
        <taxon>Nocardia</taxon>
    </lineage>
</organism>